<dbReference type="SUPFAM" id="SSF53067">
    <property type="entry name" value="Actin-like ATPase domain"/>
    <property type="match status" value="1"/>
</dbReference>
<dbReference type="HOGENOM" id="CLU_038782_0_0_6"/>
<protein>
    <recommendedName>
        <fullName evidence="1">Anhydro-N-acetylmuramic acid kinase</fullName>
        <ecNumber evidence="1">2.7.1.170</ecNumber>
    </recommendedName>
    <alternativeName>
        <fullName evidence="1">AnhMurNAc kinase</fullName>
    </alternativeName>
</protein>
<keyword evidence="1 2" id="KW-0418">Kinase</keyword>
<dbReference type="GO" id="GO:0006040">
    <property type="term" value="P:amino sugar metabolic process"/>
    <property type="evidence" value="ECO:0007669"/>
    <property type="project" value="InterPro"/>
</dbReference>
<sequence length="370" mass="40285">MTLFIGLISGTSVDAVDAVLCDIQSDSKIQLLDSHSHTIPNSLQQALLNFGKSVYESDPIDQLGQLDHQVGLLFAEATNTLLEKSGYKATDITAIGSHGQTVRHRPQASYPFTLQIGDPSIIATKTEITTVADFRRRDMANGGQGAPFAPAFHQAFFSDDKQPRAVVNLGGIANVTILEPGKSPVGFDTGPANTLMDQWIHTHKQQHFDADGQWAASGSVIPELLPLLLQDPYFEQAAPKSTGCEYFNMEWLSTQTGSVDLPNYKPEDVQRTLLELTVITVSDAIKANLKKADIYLCGGGAHNRLLKQELQRQLPNQSVLTSSKLGISPDWVEAMTFAWFASETLNKRPISLFSITGSNQNSVLGGIYLS</sequence>
<dbReference type="EC" id="2.7.1.170" evidence="1"/>
<dbReference type="CDD" id="cd24050">
    <property type="entry name" value="ASKHA_NBD_ANMK"/>
    <property type="match status" value="1"/>
</dbReference>
<dbReference type="Pfam" id="PF03702">
    <property type="entry name" value="AnmK"/>
    <property type="match status" value="1"/>
</dbReference>
<name>A0A0F6RDG8_9GAMM</name>
<dbReference type="NCBIfam" id="NF007139">
    <property type="entry name" value="PRK09585.1-3"/>
    <property type="match status" value="1"/>
</dbReference>
<dbReference type="EMBL" id="CP010975">
    <property type="protein sequence ID" value="AKE52896.1"/>
    <property type="molecule type" value="Genomic_DNA"/>
</dbReference>
<evidence type="ECO:0000313" key="2">
    <source>
        <dbReference type="EMBL" id="AKE52896.1"/>
    </source>
</evidence>
<keyword evidence="3" id="KW-1185">Reference proteome</keyword>
<dbReference type="GO" id="GO:0097175">
    <property type="term" value="P:1,6-anhydro-N-acetyl-beta-muramic acid catabolic process"/>
    <property type="evidence" value="ECO:0007669"/>
    <property type="project" value="UniProtKB-UniRule"/>
</dbReference>
<comment type="pathway">
    <text evidence="1">Cell wall biogenesis; peptidoglycan recycling.</text>
</comment>
<dbReference type="Gene3D" id="3.30.420.40">
    <property type="match status" value="2"/>
</dbReference>
<keyword evidence="1" id="KW-0067">ATP-binding</keyword>
<dbReference type="RefSeq" id="WP_046561907.1">
    <property type="nucleotide sequence ID" value="NZ_CP010975.1"/>
</dbReference>
<comment type="pathway">
    <text evidence="1">Amino-sugar metabolism; 1,6-anhydro-N-acetylmuramate degradation.</text>
</comment>
<comment type="catalytic activity">
    <reaction evidence="1">
        <text>1,6-anhydro-N-acetyl-beta-muramate + ATP + H2O = N-acetyl-D-muramate 6-phosphate + ADP + H(+)</text>
        <dbReference type="Rhea" id="RHEA:24952"/>
        <dbReference type="ChEBI" id="CHEBI:15377"/>
        <dbReference type="ChEBI" id="CHEBI:15378"/>
        <dbReference type="ChEBI" id="CHEBI:30616"/>
        <dbReference type="ChEBI" id="CHEBI:58690"/>
        <dbReference type="ChEBI" id="CHEBI:58722"/>
        <dbReference type="ChEBI" id="CHEBI:456216"/>
        <dbReference type="EC" id="2.7.1.170"/>
    </reaction>
</comment>
<keyword evidence="1" id="KW-0547">Nucleotide-binding</keyword>
<feature type="binding site" evidence="1">
    <location>
        <begin position="10"/>
        <end position="17"/>
    </location>
    <ligand>
        <name>ATP</name>
        <dbReference type="ChEBI" id="CHEBI:30616"/>
    </ligand>
</feature>
<dbReference type="GO" id="GO:0016773">
    <property type="term" value="F:phosphotransferase activity, alcohol group as acceptor"/>
    <property type="evidence" value="ECO:0007669"/>
    <property type="project" value="UniProtKB-UniRule"/>
</dbReference>
<reference evidence="2 3" key="1">
    <citation type="submission" date="2015-02" db="EMBL/GenBank/DDBJ databases">
        <title>Complete genome sequence of Kangiella geojedonensis strain YCS-5T.</title>
        <authorList>
            <person name="Kim K.M."/>
        </authorList>
    </citation>
    <scope>NUCLEOTIDE SEQUENCE [LARGE SCALE GENOMIC DNA]</scope>
    <source>
        <strain evidence="2 3">YCS-5</strain>
    </source>
</reference>
<comment type="similarity">
    <text evidence="1">Belongs to the anhydro-N-acetylmuramic acid kinase family.</text>
</comment>
<dbReference type="AlphaFoldDB" id="A0A0F6RDG8"/>
<keyword evidence="1" id="KW-0119">Carbohydrate metabolism</keyword>
<dbReference type="GO" id="GO:0016301">
    <property type="term" value="F:kinase activity"/>
    <property type="evidence" value="ECO:0007669"/>
    <property type="project" value="UniProtKB-KW"/>
</dbReference>
<dbReference type="UniPathway" id="UPA00343"/>
<dbReference type="STRING" id="914150.TQ33_1963"/>
<gene>
    <name evidence="1" type="primary">anmK</name>
    <name evidence="2" type="ORF">TQ33_1963</name>
</gene>
<dbReference type="Proteomes" id="UP000034071">
    <property type="component" value="Chromosome"/>
</dbReference>
<dbReference type="InterPro" id="IPR043129">
    <property type="entry name" value="ATPase_NBD"/>
</dbReference>
<dbReference type="HAMAP" id="MF_01270">
    <property type="entry name" value="AnhMurNAc_kinase"/>
    <property type="match status" value="1"/>
</dbReference>
<dbReference type="KEGG" id="kge:TQ33_1963"/>
<evidence type="ECO:0000256" key="1">
    <source>
        <dbReference type="HAMAP-Rule" id="MF_01270"/>
    </source>
</evidence>
<dbReference type="GO" id="GO:0005524">
    <property type="term" value="F:ATP binding"/>
    <property type="evidence" value="ECO:0007669"/>
    <property type="project" value="UniProtKB-UniRule"/>
</dbReference>
<dbReference type="OrthoDB" id="9763949at2"/>
<keyword evidence="1" id="KW-0808">Transferase</keyword>
<comment type="function">
    <text evidence="1">Catalyzes the specific phosphorylation of 1,6-anhydro-N-acetylmuramic acid (anhMurNAc) with the simultaneous cleavage of the 1,6-anhydro ring, generating MurNAc-6-P. Is required for the utilization of anhMurNAc either imported from the medium or derived from its own cell wall murein, and thus plays a role in cell wall recycling.</text>
</comment>
<dbReference type="InterPro" id="IPR005338">
    <property type="entry name" value="Anhydro_N_Ac-Mur_kinase"/>
</dbReference>
<dbReference type="PANTHER" id="PTHR30605:SF0">
    <property type="entry name" value="ANHYDRO-N-ACETYLMURAMIC ACID KINASE"/>
    <property type="match status" value="1"/>
</dbReference>
<dbReference type="PATRIC" id="fig|914150.5.peg.1990"/>
<dbReference type="PANTHER" id="PTHR30605">
    <property type="entry name" value="ANHYDRO-N-ACETYLMURAMIC ACID KINASE"/>
    <property type="match status" value="1"/>
</dbReference>
<dbReference type="UniPathway" id="UPA00544"/>
<dbReference type="GO" id="GO:0009254">
    <property type="term" value="P:peptidoglycan turnover"/>
    <property type="evidence" value="ECO:0007669"/>
    <property type="project" value="UniProtKB-UniRule"/>
</dbReference>
<evidence type="ECO:0000313" key="3">
    <source>
        <dbReference type="Proteomes" id="UP000034071"/>
    </source>
</evidence>
<organism evidence="2 3">
    <name type="scientific">Kangiella geojedonensis</name>
    <dbReference type="NCBI Taxonomy" id="914150"/>
    <lineage>
        <taxon>Bacteria</taxon>
        <taxon>Pseudomonadati</taxon>
        <taxon>Pseudomonadota</taxon>
        <taxon>Gammaproteobacteria</taxon>
        <taxon>Kangiellales</taxon>
        <taxon>Kangiellaceae</taxon>
        <taxon>Kangiella</taxon>
    </lineage>
</organism>
<proteinExistence type="inferred from homology"/>
<accession>A0A0F6RDG8</accession>